<dbReference type="GO" id="GO:0006284">
    <property type="term" value="P:base-excision repair"/>
    <property type="evidence" value="ECO:0007669"/>
    <property type="project" value="InterPro"/>
</dbReference>
<comment type="caution">
    <text evidence="2">The sequence shown here is derived from an EMBL/GenBank/DDBJ whole genome shotgun (WGS) entry which is preliminary data.</text>
</comment>
<dbReference type="Proteomes" id="UP001210211">
    <property type="component" value="Unassembled WGS sequence"/>
</dbReference>
<organism evidence="2 3">
    <name type="scientific">Rhynchospora tenuis</name>
    <dbReference type="NCBI Taxonomy" id="198213"/>
    <lineage>
        <taxon>Eukaryota</taxon>
        <taxon>Viridiplantae</taxon>
        <taxon>Streptophyta</taxon>
        <taxon>Embryophyta</taxon>
        <taxon>Tracheophyta</taxon>
        <taxon>Spermatophyta</taxon>
        <taxon>Magnoliopsida</taxon>
        <taxon>Liliopsida</taxon>
        <taxon>Poales</taxon>
        <taxon>Cyperaceae</taxon>
        <taxon>Cyperoideae</taxon>
        <taxon>Rhynchosporeae</taxon>
        <taxon>Rhynchospora</taxon>
    </lineage>
</organism>
<feature type="binding site" evidence="1">
    <location>
        <position position="316"/>
    </location>
    <ligand>
        <name>Zn(2+)</name>
        <dbReference type="ChEBI" id="CHEBI:29105"/>
    </ligand>
</feature>
<dbReference type="InterPro" id="IPR005019">
    <property type="entry name" value="Adenine_glyco"/>
</dbReference>
<dbReference type="EMBL" id="JAMRDG010000001">
    <property type="protein sequence ID" value="KAJ3707497.1"/>
    <property type="molecule type" value="Genomic_DNA"/>
</dbReference>
<keyword evidence="1" id="KW-0862">Zinc</keyword>
<evidence type="ECO:0000256" key="1">
    <source>
        <dbReference type="PIRSR" id="PIRSR605019-1"/>
    </source>
</evidence>
<dbReference type="GO" id="GO:0008725">
    <property type="term" value="F:DNA-3-methyladenine glycosylase activity"/>
    <property type="evidence" value="ECO:0007669"/>
    <property type="project" value="InterPro"/>
</dbReference>
<protein>
    <recommendedName>
        <fullName evidence="4">DNA-3-methyladenine glycosylase I</fullName>
    </recommendedName>
</protein>
<dbReference type="Gene3D" id="1.10.340.30">
    <property type="entry name" value="Hypothetical protein, domain 2"/>
    <property type="match status" value="1"/>
</dbReference>
<dbReference type="SUPFAM" id="SSF48150">
    <property type="entry name" value="DNA-glycosylase"/>
    <property type="match status" value="1"/>
</dbReference>
<dbReference type="Pfam" id="PF03352">
    <property type="entry name" value="Adenine_glyco"/>
    <property type="match status" value="1"/>
</dbReference>
<keyword evidence="3" id="KW-1185">Reference proteome</keyword>
<dbReference type="AlphaFoldDB" id="A0AAD6A0M1"/>
<evidence type="ECO:0000313" key="2">
    <source>
        <dbReference type="EMBL" id="KAJ3707497.1"/>
    </source>
</evidence>
<evidence type="ECO:0008006" key="4">
    <source>
        <dbReference type="Google" id="ProtNLM"/>
    </source>
</evidence>
<dbReference type="InterPro" id="IPR011257">
    <property type="entry name" value="DNA_glycosylase"/>
</dbReference>
<evidence type="ECO:0000313" key="3">
    <source>
        <dbReference type="Proteomes" id="UP001210211"/>
    </source>
</evidence>
<name>A0AAD6A0M1_9POAL</name>
<gene>
    <name evidence="2" type="ORF">LUZ61_011202</name>
</gene>
<sequence length="341" mass="39070">MPTASIQRHVYKRNPDTKFSQKRLQLNKKQNSVSKNESSIFPFLGGIQRTNSNLSLSSLSLSQNSNDDSSIGSSICSWEQKVLSFRGILSAWGKNEFYGGVEGDRDEENEVIVELEKRDENEDIGEILNEYLGCQEPGSLKRCSWITKSSDEAYVSFHDECWGVPVYNDNRLFELLSLSGLLIDYNWTEILKNKELYREAFANFDCNVVARMKDKDIEEITSKKELKLAECRVRSIIENAKCVQKVAKEFGSFSGYIWGHVNHKPVISKYKHPRSVPLRTPKSEFISKDLIRRGFRLVGPVIVYSFMQATGMVIDHLVDCYRFRECVKLAERSWGMTTVAV</sequence>
<reference evidence="2 3" key="1">
    <citation type="journal article" date="2022" name="Cell">
        <title>Repeat-based holocentromeres influence genome architecture and karyotype evolution.</title>
        <authorList>
            <person name="Hofstatter P.G."/>
            <person name="Thangavel G."/>
            <person name="Lux T."/>
            <person name="Neumann P."/>
            <person name="Vondrak T."/>
            <person name="Novak P."/>
            <person name="Zhang M."/>
            <person name="Costa L."/>
            <person name="Castellani M."/>
            <person name="Scott A."/>
            <person name="Toegelov H."/>
            <person name="Fuchs J."/>
            <person name="Mata-Sucre Y."/>
            <person name="Dias Y."/>
            <person name="Vanzela A.L.L."/>
            <person name="Huettel B."/>
            <person name="Almeida C.C.S."/>
            <person name="Simkova H."/>
            <person name="Souza G."/>
            <person name="Pedrosa-Harand A."/>
            <person name="Macas J."/>
            <person name="Mayer K.F.X."/>
            <person name="Houben A."/>
            <person name="Marques A."/>
        </authorList>
    </citation>
    <scope>NUCLEOTIDE SEQUENCE [LARGE SCALE GENOMIC DNA]</scope>
    <source>
        <strain evidence="2">RhyTen1mFocal</strain>
    </source>
</reference>
<accession>A0AAD6A0M1</accession>
<feature type="binding site" evidence="1">
    <location>
        <position position="320"/>
    </location>
    <ligand>
        <name>Zn(2+)</name>
        <dbReference type="ChEBI" id="CHEBI:29105"/>
    </ligand>
</feature>
<feature type="binding site" evidence="1">
    <location>
        <position position="143"/>
    </location>
    <ligand>
        <name>Zn(2+)</name>
        <dbReference type="ChEBI" id="CHEBI:29105"/>
    </ligand>
</feature>
<dbReference type="PANTHER" id="PTHR31116:SF29">
    <property type="entry name" value="DNA GLYCOSYLASE SUPERFAMILY PROTEIN"/>
    <property type="match status" value="1"/>
</dbReference>
<feature type="binding site" evidence="1">
    <location>
        <position position="158"/>
    </location>
    <ligand>
        <name>Zn(2+)</name>
        <dbReference type="ChEBI" id="CHEBI:29105"/>
    </ligand>
</feature>
<dbReference type="GO" id="GO:0046872">
    <property type="term" value="F:metal ion binding"/>
    <property type="evidence" value="ECO:0007669"/>
    <property type="project" value="UniProtKB-KW"/>
</dbReference>
<dbReference type="PANTHER" id="PTHR31116">
    <property type="entry name" value="OS04G0501200 PROTEIN"/>
    <property type="match status" value="1"/>
</dbReference>
<keyword evidence="1" id="KW-0479">Metal-binding</keyword>
<proteinExistence type="predicted"/>